<dbReference type="Proteomes" id="UP001617213">
    <property type="component" value="Unassembled WGS sequence"/>
</dbReference>
<organism evidence="1 2">
    <name type="scientific">Pseudomonas sivasensis</name>
    <dbReference type="NCBI Taxonomy" id="1880678"/>
    <lineage>
        <taxon>Bacteria</taxon>
        <taxon>Pseudomonadati</taxon>
        <taxon>Pseudomonadota</taxon>
        <taxon>Gammaproteobacteria</taxon>
        <taxon>Pseudomonadales</taxon>
        <taxon>Pseudomonadaceae</taxon>
        <taxon>Pseudomonas</taxon>
    </lineage>
</organism>
<accession>A0ABW8DTH3</accession>
<dbReference type="RefSeq" id="WP_401379834.1">
    <property type="nucleotide sequence ID" value="NZ_JBIUWZ010000002.1"/>
</dbReference>
<comment type="caution">
    <text evidence="1">The sequence shown here is derived from an EMBL/GenBank/DDBJ whole genome shotgun (WGS) entry which is preliminary data.</text>
</comment>
<sequence length="65" mass="7536">MNMINGYHRSSTAEVVKKRRKRISKDFGGKRSAYPDKAQALRYYKFARRVSWGMPNSRRSSPALA</sequence>
<proteinExistence type="predicted"/>
<keyword evidence="2" id="KW-1185">Reference proteome</keyword>
<gene>
    <name evidence="1" type="ORF">ACIOWJ_02155</name>
</gene>
<evidence type="ECO:0000313" key="2">
    <source>
        <dbReference type="Proteomes" id="UP001617213"/>
    </source>
</evidence>
<evidence type="ECO:0000313" key="1">
    <source>
        <dbReference type="EMBL" id="MFJ2676897.1"/>
    </source>
</evidence>
<protein>
    <submittedName>
        <fullName evidence="1">Uncharacterized protein</fullName>
    </submittedName>
</protein>
<dbReference type="EMBL" id="JBIUWZ010000002">
    <property type="protein sequence ID" value="MFJ2676897.1"/>
    <property type="molecule type" value="Genomic_DNA"/>
</dbReference>
<reference evidence="1 2" key="1">
    <citation type="submission" date="2024-10" db="EMBL/GenBank/DDBJ databases">
        <title>The Natural Products Discovery Center: Release of the First 8490 Sequenced Strains for Exploring Actinobacteria Biosynthetic Diversity.</title>
        <authorList>
            <person name="Kalkreuter E."/>
            <person name="Kautsar S.A."/>
            <person name="Yang D."/>
            <person name="Bader C.D."/>
            <person name="Teijaro C.N."/>
            <person name="Fluegel L."/>
            <person name="Davis C.M."/>
            <person name="Simpson J.R."/>
            <person name="Lauterbach L."/>
            <person name="Steele A.D."/>
            <person name="Gui C."/>
            <person name="Meng S."/>
            <person name="Li G."/>
            <person name="Viehrig K."/>
            <person name="Ye F."/>
            <person name="Su P."/>
            <person name="Kiefer A.F."/>
            <person name="Nichols A."/>
            <person name="Cepeda A.J."/>
            <person name="Yan W."/>
            <person name="Fan B."/>
            <person name="Jiang Y."/>
            <person name="Adhikari A."/>
            <person name="Zheng C.-J."/>
            <person name="Schuster L."/>
            <person name="Cowan T.M."/>
            <person name="Smanski M.J."/>
            <person name="Chevrette M.G."/>
            <person name="De Carvalho L.P.S."/>
            <person name="Shen B."/>
        </authorList>
    </citation>
    <scope>NUCLEOTIDE SEQUENCE [LARGE SCALE GENOMIC DNA]</scope>
    <source>
        <strain evidence="1 2">NPDC087581</strain>
    </source>
</reference>
<name>A0ABW8DTH3_9PSED</name>